<dbReference type="Proteomes" id="UP000322079">
    <property type="component" value="Chromosome"/>
</dbReference>
<dbReference type="SUPFAM" id="SSF53474">
    <property type="entry name" value="alpha/beta-Hydrolases"/>
    <property type="match status" value="1"/>
</dbReference>
<accession>A0A5C1DGX9</accession>
<organism evidence="1 2">
    <name type="scientific">Chromobacterium paludis</name>
    <dbReference type="NCBI Taxonomy" id="2605945"/>
    <lineage>
        <taxon>Bacteria</taxon>
        <taxon>Pseudomonadati</taxon>
        <taxon>Pseudomonadota</taxon>
        <taxon>Betaproteobacteria</taxon>
        <taxon>Neisseriales</taxon>
        <taxon>Chromobacteriaceae</taxon>
        <taxon>Chromobacterium</taxon>
    </lineage>
</organism>
<name>A0A5C1DGX9_9NEIS</name>
<dbReference type="RefSeq" id="WP_149296370.1">
    <property type="nucleotide sequence ID" value="NZ_CP043473.1"/>
</dbReference>
<gene>
    <name evidence="1" type="ORF">FYK34_10830</name>
</gene>
<dbReference type="AlphaFoldDB" id="A0A5C1DGX9"/>
<dbReference type="InterPro" id="IPR029058">
    <property type="entry name" value="AB_hydrolase_fold"/>
</dbReference>
<dbReference type="KEGG" id="chrm:FYK34_10830"/>
<dbReference type="GO" id="GO:0016787">
    <property type="term" value="F:hydrolase activity"/>
    <property type="evidence" value="ECO:0007669"/>
    <property type="project" value="UniProtKB-KW"/>
</dbReference>
<evidence type="ECO:0000313" key="2">
    <source>
        <dbReference type="Proteomes" id="UP000322079"/>
    </source>
</evidence>
<evidence type="ECO:0000313" key="1">
    <source>
        <dbReference type="EMBL" id="QEL56015.1"/>
    </source>
</evidence>
<protein>
    <submittedName>
        <fullName evidence="1">Alpha/beta hydrolase</fullName>
    </submittedName>
</protein>
<keyword evidence="2" id="KW-1185">Reference proteome</keyword>
<dbReference type="EMBL" id="CP043473">
    <property type="protein sequence ID" value="QEL56015.1"/>
    <property type="molecule type" value="Genomic_DNA"/>
</dbReference>
<keyword evidence="1" id="KW-0378">Hydrolase</keyword>
<reference evidence="1 2" key="1">
    <citation type="submission" date="2019-08" db="EMBL/GenBank/DDBJ databases">
        <title>Chromobacterium paludis, a novel bacterium isolated from a Maryland marsh pond.</title>
        <authorList>
            <person name="Blackburn M.B."/>
            <person name="Gundersen-Rindal D.E."/>
        </authorList>
    </citation>
    <scope>NUCLEOTIDE SEQUENCE [LARGE SCALE GENOMIC DNA]</scope>
    <source>
        <strain evidence="2">IIBBL 257-1</strain>
    </source>
</reference>
<sequence length="244" mass="26845">MSRPEFDTRPPPLRQAMLTRPLENGQIWQGPLAAQPSLPPGPPRPLLLFLHGSSGLNEQTQACQRWLAEALGLASLAPDSFARPDRPRYQSPAPMAQYEAVHALRLEEIRMALAALPLMPWVDARRLLLAGSSEGGVAVARWRGREFAGRLIYGWSCEDNYFVEQARNGFEADCALLNILSGDDPFFGAASRFNQGRGVDGDSRRALAGMPRAKLALLPQAPHPLYNLPEARALTADFLRELLA</sequence>
<proteinExistence type="predicted"/>
<dbReference type="Gene3D" id="3.40.50.1820">
    <property type="entry name" value="alpha/beta hydrolase"/>
    <property type="match status" value="1"/>
</dbReference>